<dbReference type="CDD" id="cd00063">
    <property type="entry name" value="FN3"/>
    <property type="match status" value="5"/>
</dbReference>
<feature type="region of interest" description="Disordered" evidence="3">
    <location>
        <begin position="837"/>
        <end position="859"/>
    </location>
</feature>
<dbReference type="SUPFAM" id="SSF82171">
    <property type="entry name" value="DPP6 N-terminal domain-like"/>
    <property type="match status" value="1"/>
</dbReference>
<dbReference type="Gene3D" id="2.60.40.10">
    <property type="entry name" value="Immunoglobulins"/>
    <property type="match status" value="10"/>
</dbReference>
<evidence type="ECO:0000256" key="3">
    <source>
        <dbReference type="SAM" id="MobiDB-lite"/>
    </source>
</evidence>
<dbReference type="InterPro" id="IPR036116">
    <property type="entry name" value="FN3_sf"/>
</dbReference>
<dbReference type="RefSeq" id="WP_163205602.1">
    <property type="nucleotide sequence ID" value="NZ_JAAGWG010000016.1"/>
</dbReference>
<accession>A0A6L9W3I0</accession>
<dbReference type="Proteomes" id="UP000479241">
    <property type="component" value="Unassembled WGS sequence"/>
</dbReference>
<feature type="region of interest" description="Disordered" evidence="3">
    <location>
        <begin position="214"/>
        <end position="258"/>
    </location>
</feature>
<name>A0A6L9W3I0_9ACTN</name>
<dbReference type="GO" id="GO:0000272">
    <property type="term" value="P:polysaccharide catabolic process"/>
    <property type="evidence" value="ECO:0007669"/>
    <property type="project" value="UniProtKB-KW"/>
</dbReference>
<evidence type="ECO:0000256" key="1">
    <source>
        <dbReference type="ARBA" id="ARBA00023295"/>
    </source>
</evidence>
<feature type="domain" description="Fibronectin type-III" evidence="4">
    <location>
        <begin position="324"/>
        <end position="412"/>
    </location>
</feature>
<organism evidence="5 6">
    <name type="scientific">Blastococcus saxobsidens</name>
    <dbReference type="NCBI Taxonomy" id="138336"/>
    <lineage>
        <taxon>Bacteria</taxon>
        <taxon>Bacillati</taxon>
        <taxon>Actinomycetota</taxon>
        <taxon>Actinomycetes</taxon>
        <taxon>Geodermatophilales</taxon>
        <taxon>Geodermatophilaceae</taxon>
        <taxon>Blastococcus</taxon>
    </lineage>
</organism>
<feature type="compositionally biased region" description="Low complexity" evidence="3">
    <location>
        <begin position="220"/>
        <end position="242"/>
    </location>
</feature>
<keyword evidence="1" id="KW-0326">Glycosidase</keyword>
<dbReference type="PROSITE" id="PS50853">
    <property type="entry name" value="FN3"/>
    <property type="match status" value="6"/>
</dbReference>
<evidence type="ECO:0000256" key="2">
    <source>
        <dbReference type="ARBA" id="ARBA00023326"/>
    </source>
</evidence>
<sequence length="1366" mass="137806">MQRSVGSVGDRRRGPLLRGLLGLLVAAALVLPGTGSPPPAPDLLLASATDPAPPTAVVAASADRALVVSWTAPAGEAVTGYDVHLDGVRVATPTTTSATLAGLVNGRSYVVTVVTRSSFLGLPTTGSQASAPATGIPRDAVAPAAPAGVAAVRGDGRVDLSWTPNTADPDADAYRVLRDGVPVSAVLPGRATAQWSDTAVVNDVAYAYAVQTRDTSGNWSAPSTPAASATPTDLTPPAAPTGLIGGRGDGRAGLSWNPNGEPDLAGYRLLRDGVDVAAGTATEHVDEGLVNDRTYVYTVVAVDTHGNRSAPSSPVSVTPTDLTAPAAPTGLTAVRGDTRVELSWTANAEPDVVSYELRRDGVAIATVAGGTAHTDTGLTNDTTYRYTLAAVDAHGNVSVSSSAVPATPTDLGAPATPTGLTATPGDREVALSWSPVADADVAGYLLLRDGVELATVPGTTHTDTGLLSGRTYGYAVLAVDGHGNRSAASAVVSATPLDTTPPAVPTGLAATRGDGRVALTWSANGEPDLAGYLVFRDGVQIASVTGPAHDVTGLVNDTAYAFSLVAVDTSGNRSARSAEVSATPTDLTAPATPTGLSVDRPAGDNLLSWTANGEPDLASYRVLRDGVEIATVTGTSHRDASGRAGSGYTLVAVDTHGNRSVPSAPVTSRTDVTAPVAPTGLVATRGDSRVTLTWAANGERDLASYRVLRDGVEIATVTGTTHVVTGLVNDVTYRFSLVAVDDSGNRSPAGPAVPATPTDLTPPAAPSGLVAEAGERQVVLGWTANGEPDVAGYRVLRDGVEVATVTGTAWTDTGRTNDVTYSYSLVAVDGHGNRSATSATAAATPRDMAPAAPTDLTATPGDRRAVLAWTAPADPDVVGHRVLRQDGTVAATVDAPTTQVAVPGLVNGTTYRFTVVAVDAGGNVSAPSTAATVVPASPAVPVQGAGESGGLAVSADGRYVVVGTAARLEAADTNTAYELHLLDRTAGTARRLAPLPAAASGATDPTNTSAPAISADGRTIALATRAALVPGDTNGQPDVYRYDTASATWSLVSVPAGGRAHGTTAGAVLHPGSSVYATSPPVALSADGDLVLFYSDRSDLVAGDTNGRTDLFAKRLSTGVVTRVSTTTAGGDLGAATGPALEITPDGRFALFPAAAPDGTVLLHRKTLSGAGAGELVVVSAVPRPGGAVQFGVFRDAGDIAISDDGRYVALVTASRIATSTPGAAGSTGLAYRIDLTTRAVLPLGNGQQTVWEHQVELDPTGRHAFFATASGQLPADTNGHTDHYRRDLAGGVAGPLVHVTTDADGRVTGGPIGSVMSSEYGRLTALTADRVVVTTSQALVSADTNRLRDLYLKDLGTGVVSSPLG</sequence>
<keyword evidence="2" id="KW-0119">Carbohydrate metabolism</keyword>
<dbReference type="GO" id="GO:0016798">
    <property type="term" value="F:hydrolase activity, acting on glycosyl bonds"/>
    <property type="evidence" value="ECO:0007669"/>
    <property type="project" value="UniProtKB-KW"/>
</dbReference>
<dbReference type="EMBL" id="JAAGWG010000016">
    <property type="protein sequence ID" value="NEK86538.1"/>
    <property type="molecule type" value="Genomic_DNA"/>
</dbReference>
<gene>
    <name evidence="5" type="ORF">GCU60_12355</name>
</gene>
<dbReference type="SMART" id="SM00060">
    <property type="entry name" value="FN3"/>
    <property type="match status" value="9"/>
</dbReference>
<dbReference type="InterPro" id="IPR050713">
    <property type="entry name" value="RTP_Phos/Ushers"/>
</dbReference>
<protein>
    <recommendedName>
        <fullName evidence="4">Fibronectin type-III domain-containing protein</fullName>
    </recommendedName>
</protein>
<evidence type="ECO:0000259" key="4">
    <source>
        <dbReference type="PROSITE" id="PS50853"/>
    </source>
</evidence>
<feature type="domain" description="Fibronectin type-III" evidence="4">
    <location>
        <begin position="50"/>
        <end position="134"/>
    </location>
</feature>
<dbReference type="SUPFAM" id="SSF49265">
    <property type="entry name" value="Fibronectin type III"/>
    <property type="match status" value="6"/>
</dbReference>
<dbReference type="InterPro" id="IPR013783">
    <property type="entry name" value="Ig-like_fold"/>
</dbReference>
<evidence type="ECO:0000313" key="6">
    <source>
        <dbReference type="Proteomes" id="UP000479241"/>
    </source>
</evidence>
<feature type="domain" description="Fibronectin type-III" evidence="4">
    <location>
        <begin position="413"/>
        <end position="503"/>
    </location>
</feature>
<evidence type="ECO:0000313" key="5">
    <source>
        <dbReference type="EMBL" id="NEK86538.1"/>
    </source>
</evidence>
<dbReference type="Pfam" id="PF00041">
    <property type="entry name" value="fn3"/>
    <property type="match status" value="3"/>
</dbReference>
<dbReference type="GO" id="GO:0016020">
    <property type="term" value="C:membrane"/>
    <property type="evidence" value="ECO:0007669"/>
    <property type="project" value="UniProtKB-SubCell"/>
</dbReference>
<feature type="compositionally biased region" description="Low complexity" evidence="3">
    <location>
        <begin position="582"/>
        <end position="594"/>
    </location>
</feature>
<dbReference type="InterPro" id="IPR003961">
    <property type="entry name" value="FN3_dom"/>
</dbReference>
<dbReference type="PANTHER" id="PTHR46957:SF3">
    <property type="entry name" value="CYTOKINE RECEPTOR"/>
    <property type="match status" value="1"/>
</dbReference>
<feature type="region of interest" description="Disordered" evidence="3">
    <location>
        <begin position="573"/>
        <end position="596"/>
    </location>
</feature>
<comment type="caution">
    <text evidence="5">The sequence shown here is derived from an EMBL/GenBank/DDBJ whole genome shotgun (WGS) entry which is preliminary data.</text>
</comment>
<feature type="domain" description="Fibronectin type-III" evidence="4">
    <location>
        <begin position="849"/>
        <end position="939"/>
    </location>
</feature>
<feature type="domain" description="Fibronectin type-III" evidence="4">
    <location>
        <begin position="674"/>
        <end position="764"/>
    </location>
</feature>
<feature type="domain" description="Fibronectin type-III" evidence="4">
    <location>
        <begin position="236"/>
        <end position="323"/>
    </location>
</feature>
<keyword evidence="2" id="KW-0624">Polysaccharide degradation</keyword>
<proteinExistence type="predicted"/>
<reference evidence="5 6" key="1">
    <citation type="submission" date="2019-12" db="EMBL/GenBank/DDBJ databases">
        <title>the WGS of Blastococcus saxobsidens 67B17.</title>
        <authorList>
            <person name="Jiang Z."/>
        </authorList>
    </citation>
    <scope>NUCLEOTIDE SEQUENCE [LARGE SCALE GENOMIC DNA]</scope>
    <source>
        <strain evidence="5 6">67B17</strain>
    </source>
</reference>
<dbReference type="PANTHER" id="PTHR46957">
    <property type="entry name" value="CYTOKINE RECEPTOR"/>
    <property type="match status" value="1"/>
</dbReference>
<keyword evidence="1" id="KW-0378">Hydrolase</keyword>